<keyword evidence="3" id="KW-0735">Signal-anchor</keyword>
<name>A0ABT2WFW1_9BACI</name>
<dbReference type="InterPro" id="IPR004474">
    <property type="entry name" value="LytR_CpsA_psr"/>
</dbReference>
<evidence type="ECO:0000256" key="1">
    <source>
        <dbReference type="ARBA" id="ARBA00006068"/>
    </source>
</evidence>
<feature type="domain" description="Cell envelope-related transcriptional attenuator" evidence="6">
    <location>
        <begin position="91"/>
        <end position="231"/>
    </location>
</feature>
<dbReference type="PANTHER" id="PTHR33392:SF6">
    <property type="entry name" value="POLYISOPRENYL-TEICHOIC ACID--PEPTIDOGLYCAN TEICHOIC ACID TRANSFERASE TAGU"/>
    <property type="match status" value="1"/>
</dbReference>
<proteinExistence type="inferred from homology"/>
<sequence length="310" mass="35502">MKFNTRRSKVKQKKKRYRWIKLTGTLFLLLLLGVGIYVYNIYSNAKEAVNNRMNSNISSIDSEETKKKLAANEKINILLLGIDKRENDKGRSDAMIVLTLDPKNDKMQLISIPRDTHTYIVGMNIEDKINHAYAFGGSDMSVATVENMLDIDIDGFVEINMEGLSDLVDSVGGITVYNNTDWYDENGFHYSEGELHLNGKQALGYVRMRKLDSDFARTERQREVIQAIIKKGTNFANITKINEIINVLGNNVKTNITFNEMQNLVSNYSNVLKNTESYMVQGEGKMVDKTWYYFVSEEELEKVNEMIVNN</sequence>
<keyword evidence="5" id="KW-0472">Membrane</keyword>
<dbReference type="RefSeq" id="WP_263061649.1">
    <property type="nucleotide sequence ID" value="NZ_JAOUSE010000024.1"/>
</dbReference>
<evidence type="ECO:0000256" key="4">
    <source>
        <dbReference type="ARBA" id="ARBA00022989"/>
    </source>
</evidence>
<keyword evidence="2 5" id="KW-0812">Transmembrane</keyword>
<reference evidence="7 8" key="1">
    <citation type="submission" date="2022-10" db="EMBL/GenBank/DDBJ databases">
        <title>Description of Fervidibacillus gen. nov. in the family Fervidibacillaceae fam. nov. with two species, Fervidibacillus albus sp. nov., and Fervidibacillus halotolerans sp. nov., isolated from tidal flat sediments.</title>
        <authorList>
            <person name="Kwon K.K."/>
            <person name="Yang S.-H."/>
        </authorList>
    </citation>
    <scope>NUCLEOTIDE SEQUENCE [LARGE SCALE GENOMIC DNA]</scope>
    <source>
        <strain evidence="7 8">DSM 23332</strain>
    </source>
</reference>
<dbReference type="Pfam" id="PF03816">
    <property type="entry name" value="LytR_cpsA_psr"/>
    <property type="match status" value="1"/>
</dbReference>
<feature type="transmembrane region" description="Helical" evidence="5">
    <location>
        <begin position="20"/>
        <end position="42"/>
    </location>
</feature>
<dbReference type="InterPro" id="IPR050922">
    <property type="entry name" value="LytR/CpsA/Psr_CW_biosynth"/>
</dbReference>
<keyword evidence="8" id="KW-1185">Reference proteome</keyword>
<dbReference type="NCBIfam" id="TIGR00350">
    <property type="entry name" value="lytR_cpsA_psr"/>
    <property type="match status" value="1"/>
</dbReference>
<evidence type="ECO:0000256" key="5">
    <source>
        <dbReference type="SAM" id="Phobius"/>
    </source>
</evidence>
<organism evidence="7 8">
    <name type="scientific">Pallidibacillus thermolactis</name>
    <dbReference type="NCBI Taxonomy" id="251051"/>
    <lineage>
        <taxon>Bacteria</taxon>
        <taxon>Bacillati</taxon>
        <taxon>Bacillota</taxon>
        <taxon>Bacilli</taxon>
        <taxon>Bacillales</taxon>
        <taxon>Bacillaceae</taxon>
        <taxon>Pallidibacillus</taxon>
    </lineage>
</organism>
<dbReference type="Proteomes" id="UP001208656">
    <property type="component" value="Unassembled WGS sequence"/>
</dbReference>
<dbReference type="EMBL" id="JAOUSE010000024">
    <property type="protein sequence ID" value="MCU9594577.1"/>
    <property type="molecule type" value="Genomic_DNA"/>
</dbReference>
<evidence type="ECO:0000256" key="2">
    <source>
        <dbReference type="ARBA" id="ARBA00022692"/>
    </source>
</evidence>
<protein>
    <submittedName>
        <fullName evidence="7">LCP family protein</fullName>
    </submittedName>
</protein>
<keyword evidence="4 5" id="KW-1133">Transmembrane helix</keyword>
<dbReference type="PANTHER" id="PTHR33392">
    <property type="entry name" value="POLYISOPRENYL-TEICHOIC ACID--PEPTIDOGLYCAN TEICHOIC ACID TRANSFERASE TAGU"/>
    <property type="match status" value="1"/>
</dbReference>
<comment type="caution">
    <text evidence="7">The sequence shown here is derived from an EMBL/GenBank/DDBJ whole genome shotgun (WGS) entry which is preliminary data.</text>
</comment>
<accession>A0ABT2WFW1</accession>
<gene>
    <name evidence="7" type="ORF">OEV82_08915</name>
</gene>
<evidence type="ECO:0000313" key="8">
    <source>
        <dbReference type="Proteomes" id="UP001208656"/>
    </source>
</evidence>
<comment type="similarity">
    <text evidence="1">Belongs to the LytR/CpsA/Psr (LCP) family.</text>
</comment>
<evidence type="ECO:0000256" key="3">
    <source>
        <dbReference type="ARBA" id="ARBA00022968"/>
    </source>
</evidence>
<dbReference type="Gene3D" id="3.40.630.190">
    <property type="entry name" value="LCP protein"/>
    <property type="match status" value="1"/>
</dbReference>
<evidence type="ECO:0000259" key="6">
    <source>
        <dbReference type="Pfam" id="PF03816"/>
    </source>
</evidence>
<evidence type="ECO:0000313" key="7">
    <source>
        <dbReference type="EMBL" id="MCU9594577.1"/>
    </source>
</evidence>